<protein>
    <recommendedName>
        <fullName evidence="3">DUF4262 domain-containing protein</fullName>
    </recommendedName>
</protein>
<name>A0A811G9P3_9GAMM</name>
<dbReference type="EMBL" id="CADDTS010000017">
    <property type="protein sequence ID" value="CAB1211581.1"/>
    <property type="molecule type" value="Genomic_DNA"/>
</dbReference>
<sequence>MKHTEDHVCPDRSIILEQTKTNIEKFGLQIISIDHTDYSPPFSYSIGLYESYGHPEIICFGLSAKLCHALLNHIAEVIQSGEMIQLEHEYSDIFFKDGRCQFLKVDAENMNDYFGIAQSYYADEKFPALQLVWTDRNNKFPWEEGFQDEFLYDQPLLDRNMNFKFREPTNLGIFTTRQWIEERQPILTVLHEKNGDWQFLTAEPLADNDYKLVGLKHLIDRDPSLNEMFDLQYGQAADRKFIGYEWVITELEDEDE</sequence>
<evidence type="ECO:0000313" key="2">
    <source>
        <dbReference type="Proteomes" id="UP000489961"/>
    </source>
</evidence>
<proteinExistence type="predicted"/>
<accession>A0A811G9P3</accession>
<dbReference type="InterPro" id="IPR025358">
    <property type="entry name" value="DUF4262"/>
</dbReference>
<comment type="caution">
    <text evidence="1">The sequence shown here is derived from an EMBL/GenBank/DDBJ whole genome shotgun (WGS) entry which is preliminary data.</text>
</comment>
<evidence type="ECO:0000313" key="1">
    <source>
        <dbReference type="EMBL" id="CAB1211581.1"/>
    </source>
</evidence>
<reference evidence="1 2" key="1">
    <citation type="submission" date="2020-02" db="EMBL/GenBank/DDBJ databases">
        <authorList>
            <person name="Chaudhuri R."/>
        </authorList>
    </citation>
    <scope>NUCLEOTIDE SEQUENCE [LARGE SCALE GENOMIC DNA]</scope>
    <source>
        <strain evidence="1">SFB21</strain>
    </source>
</reference>
<gene>
    <name evidence="1" type="ORF">SFB21_0920</name>
</gene>
<dbReference type="AlphaFoldDB" id="A0A811G9P3"/>
<dbReference type="RefSeq" id="WP_174558871.1">
    <property type="nucleotide sequence ID" value="NZ_CADDTS010000017.1"/>
</dbReference>
<dbReference type="Proteomes" id="UP000489961">
    <property type="component" value="Unassembled WGS sequence"/>
</dbReference>
<dbReference type="Pfam" id="PF14081">
    <property type="entry name" value="DUF4262"/>
    <property type="match status" value="1"/>
</dbReference>
<evidence type="ECO:0008006" key="3">
    <source>
        <dbReference type="Google" id="ProtNLM"/>
    </source>
</evidence>
<organism evidence="1 2">
    <name type="scientific">Acinetobacter bouvetii</name>
    <dbReference type="NCBI Taxonomy" id="202951"/>
    <lineage>
        <taxon>Bacteria</taxon>
        <taxon>Pseudomonadati</taxon>
        <taxon>Pseudomonadota</taxon>
        <taxon>Gammaproteobacteria</taxon>
        <taxon>Moraxellales</taxon>
        <taxon>Moraxellaceae</taxon>
        <taxon>Acinetobacter</taxon>
    </lineage>
</organism>